<dbReference type="Proteomes" id="UP000070463">
    <property type="component" value="Unassembled WGS sequence"/>
</dbReference>
<dbReference type="AlphaFoldDB" id="A0A133UUZ7"/>
<accession>A0A133UUZ7</accession>
<reference evidence="2 3" key="1">
    <citation type="journal article" date="2016" name="Sci. Rep.">
        <title>Metabolic traits of an uncultured archaeal lineage -MSBL1- from brine pools of the Red Sea.</title>
        <authorList>
            <person name="Mwirichia R."/>
            <person name="Alam I."/>
            <person name="Rashid M."/>
            <person name="Vinu M."/>
            <person name="Ba-Alawi W."/>
            <person name="Anthony Kamau A."/>
            <person name="Kamanda Ngugi D."/>
            <person name="Goker M."/>
            <person name="Klenk H.P."/>
            <person name="Bajic V."/>
            <person name="Stingl U."/>
        </authorList>
    </citation>
    <scope>NUCLEOTIDE SEQUENCE [LARGE SCALE GENOMIC DNA]</scope>
    <source>
        <strain evidence="2">SCGC-AAA259I09</strain>
    </source>
</reference>
<dbReference type="EMBL" id="LHXR01000012">
    <property type="protein sequence ID" value="KXA98007.1"/>
    <property type="molecule type" value="Genomic_DNA"/>
</dbReference>
<evidence type="ECO:0000313" key="2">
    <source>
        <dbReference type="EMBL" id="KXA98007.1"/>
    </source>
</evidence>
<sequence length="70" mass="7552">MDPSSGLSAAAKKVKKGIPVPRRDRREGDGGHDHHNRPVQKTENEGSNPERSGPELCALSGKRWAVGIEP</sequence>
<name>A0A133UUZ7_9EURY</name>
<keyword evidence="3" id="KW-1185">Reference proteome</keyword>
<evidence type="ECO:0000313" key="3">
    <source>
        <dbReference type="Proteomes" id="UP000070463"/>
    </source>
</evidence>
<evidence type="ECO:0000256" key="1">
    <source>
        <dbReference type="SAM" id="MobiDB-lite"/>
    </source>
</evidence>
<feature type="region of interest" description="Disordered" evidence="1">
    <location>
        <begin position="1"/>
        <end position="70"/>
    </location>
</feature>
<gene>
    <name evidence="2" type="ORF">AKJ37_01730</name>
</gene>
<comment type="caution">
    <text evidence="2">The sequence shown here is derived from an EMBL/GenBank/DDBJ whole genome shotgun (WGS) entry which is preliminary data.</text>
</comment>
<feature type="compositionally biased region" description="Polar residues" evidence="1">
    <location>
        <begin position="39"/>
        <end position="50"/>
    </location>
</feature>
<protein>
    <submittedName>
        <fullName evidence="2">Uncharacterized protein</fullName>
    </submittedName>
</protein>
<feature type="compositionally biased region" description="Basic and acidic residues" evidence="1">
    <location>
        <begin position="21"/>
        <end position="33"/>
    </location>
</feature>
<organism evidence="2 3">
    <name type="scientific">candidate division MSBL1 archaeon SCGC-AAA259I09</name>
    <dbReference type="NCBI Taxonomy" id="1698267"/>
    <lineage>
        <taxon>Archaea</taxon>
        <taxon>Methanobacteriati</taxon>
        <taxon>Methanobacteriota</taxon>
        <taxon>candidate division MSBL1</taxon>
    </lineage>
</organism>
<proteinExistence type="predicted"/>